<dbReference type="InterPro" id="IPR039620">
    <property type="entry name" value="BKI1/MAKR1/3/4"/>
</dbReference>
<organism evidence="2 3">
    <name type="scientific">Punica granatum</name>
    <name type="common">Pomegranate</name>
    <dbReference type="NCBI Taxonomy" id="22663"/>
    <lineage>
        <taxon>Eukaryota</taxon>
        <taxon>Viridiplantae</taxon>
        <taxon>Streptophyta</taxon>
        <taxon>Embryophyta</taxon>
        <taxon>Tracheophyta</taxon>
        <taxon>Spermatophyta</taxon>
        <taxon>Magnoliopsida</taxon>
        <taxon>eudicotyledons</taxon>
        <taxon>Gunneridae</taxon>
        <taxon>Pentapetalae</taxon>
        <taxon>rosids</taxon>
        <taxon>malvids</taxon>
        <taxon>Myrtales</taxon>
        <taxon>Lythraceae</taxon>
        <taxon>Punica</taxon>
    </lineage>
</organism>
<dbReference type="GO" id="GO:0005886">
    <property type="term" value="C:plasma membrane"/>
    <property type="evidence" value="ECO:0007669"/>
    <property type="project" value="InterPro"/>
</dbReference>
<feature type="compositionally biased region" description="Polar residues" evidence="1">
    <location>
        <begin position="52"/>
        <end position="61"/>
    </location>
</feature>
<dbReference type="GO" id="GO:0019210">
    <property type="term" value="F:kinase inhibitor activity"/>
    <property type="evidence" value="ECO:0007669"/>
    <property type="project" value="InterPro"/>
</dbReference>
<evidence type="ECO:0000313" key="2">
    <source>
        <dbReference type="Proteomes" id="UP000515151"/>
    </source>
</evidence>
<feature type="region of interest" description="Disordered" evidence="1">
    <location>
        <begin position="27"/>
        <end position="61"/>
    </location>
</feature>
<dbReference type="RefSeq" id="XP_031377259.1">
    <property type="nucleotide sequence ID" value="XM_031521399.1"/>
</dbReference>
<proteinExistence type="predicted"/>
<evidence type="ECO:0000256" key="1">
    <source>
        <dbReference type="SAM" id="MobiDB-lite"/>
    </source>
</evidence>
<dbReference type="AlphaFoldDB" id="A0A6P8C414"/>
<dbReference type="PANTHER" id="PTHR33312">
    <property type="entry name" value="MEMBRANE-ASSOCIATED KINASE REGULATOR 4-RELATED"/>
    <property type="match status" value="1"/>
</dbReference>
<reference evidence="3" key="2">
    <citation type="submission" date="2025-08" db="UniProtKB">
        <authorList>
            <consortium name="RefSeq"/>
        </authorList>
    </citation>
    <scope>IDENTIFICATION</scope>
    <source>
        <tissue evidence="3">Leaf</tissue>
    </source>
</reference>
<feature type="compositionally biased region" description="Basic and acidic residues" evidence="1">
    <location>
        <begin position="196"/>
        <end position="215"/>
    </location>
</feature>
<dbReference type="OrthoDB" id="1917218at2759"/>
<dbReference type="Proteomes" id="UP000515151">
    <property type="component" value="Chromosome 1"/>
</dbReference>
<accession>A0A6P8C414</accession>
<feature type="compositionally biased region" description="Low complexity" evidence="1">
    <location>
        <begin position="99"/>
        <end position="140"/>
    </location>
</feature>
<keyword evidence="2" id="KW-1185">Reference proteome</keyword>
<sequence length="260" mass="29713">MPHAKQPQRSQRSYFQMEILRRKYSSSYGFSFPSTPVKERDSEAEFEFGSLTPDSPLSDMSKNSPADHLFYNGRLLPHYFPCQTPNTLLMIGSSRPMPSRTSSVSSKDSYSSSLMSSRSNSGNSSRSSNCSSARTSYSSDSSERKLSFQNKLASTRTQSTRERRSKGCCNKDTVAQLYGSQRWQFMAPMPVLSRETSTRRKKSEEMIIKEESSKPKKEKSRAPHRRFCRKFFESFLSTCRRCHAMEAQVKDETTMAYEGT</sequence>
<name>A0A6P8C414_PUNGR</name>
<reference evidence="2" key="1">
    <citation type="journal article" date="2020" name="Plant Biotechnol. J.">
        <title>The pomegranate (Punica granatum L.) draft genome dissects genetic divergence between soft- and hard-seeded cultivars.</title>
        <authorList>
            <person name="Luo X."/>
            <person name="Li H."/>
            <person name="Wu Z."/>
            <person name="Yao W."/>
            <person name="Zhao P."/>
            <person name="Cao D."/>
            <person name="Yu H."/>
            <person name="Li K."/>
            <person name="Poudel K."/>
            <person name="Zhao D."/>
            <person name="Zhang F."/>
            <person name="Xia X."/>
            <person name="Chen L."/>
            <person name="Wang Q."/>
            <person name="Jing D."/>
            <person name="Cao S."/>
        </authorList>
    </citation>
    <scope>NUCLEOTIDE SEQUENCE [LARGE SCALE GENOMIC DNA]</scope>
    <source>
        <strain evidence="2">cv. Tunisia</strain>
    </source>
</reference>
<protein>
    <submittedName>
        <fullName evidence="3">Uncharacterized protein LOC116192764</fullName>
    </submittedName>
</protein>
<evidence type="ECO:0000313" key="3">
    <source>
        <dbReference type="RefSeq" id="XP_031377259.1"/>
    </source>
</evidence>
<dbReference type="PANTHER" id="PTHR33312:SF35">
    <property type="entry name" value="TPRXL"/>
    <property type="match status" value="1"/>
</dbReference>
<gene>
    <name evidence="3" type="primary">LOC116192764</name>
</gene>
<feature type="region of interest" description="Disordered" evidence="1">
    <location>
        <begin position="91"/>
        <end position="167"/>
    </location>
</feature>
<dbReference type="GeneID" id="116192764"/>
<feature type="region of interest" description="Disordered" evidence="1">
    <location>
        <begin position="193"/>
        <end position="221"/>
    </location>
</feature>